<feature type="transmembrane region" description="Helical" evidence="1">
    <location>
        <begin position="6"/>
        <end position="26"/>
    </location>
</feature>
<evidence type="ECO:0000313" key="3">
    <source>
        <dbReference type="Proteomes" id="UP001315686"/>
    </source>
</evidence>
<gene>
    <name evidence="2" type="primary">ccoS</name>
    <name evidence="2" type="ORF">IV417_10095</name>
</gene>
<name>A0AAP2CQ98_9RHOB</name>
<keyword evidence="1" id="KW-1133">Transmembrane helix</keyword>
<sequence>MNVLIILVPVSLTLAALALIGFIWTLRRDQYDDLEGDAWRILSEDETPKD</sequence>
<evidence type="ECO:0000313" key="2">
    <source>
        <dbReference type="EMBL" id="MBT0957740.1"/>
    </source>
</evidence>
<dbReference type="PANTHER" id="PTHR41532">
    <property type="entry name" value="FIXS PROTEIN"/>
    <property type="match status" value="1"/>
</dbReference>
<keyword evidence="1" id="KW-0812">Transmembrane</keyword>
<dbReference type="Pfam" id="PF03597">
    <property type="entry name" value="FixS"/>
    <property type="match status" value="1"/>
</dbReference>
<dbReference type="NCBIfam" id="TIGR00847">
    <property type="entry name" value="ccoS"/>
    <property type="match status" value="1"/>
</dbReference>
<protein>
    <submittedName>
        <fullName evidence="2">Cbb3-type cytochrome oxidase assembly protein CcoS</fullName>
    </submittedName>
</protein>
<keyword evidence="3" id="KW-1185">Reference proteome</keyword>
<evidence type="ECO:0000256" key="1">
    <source>
        <dbReference type="SAM" id="Phobius"/>
    </source>
</evidence>
<dbReference type="RefSeq" id="WP_327793964.1">
    <property type="nucleotide sequence ID" value="NZ_JADQAZ010000002.1"/>
</dbReference>
<comment type="caution">
    <text evidence="2">The sequence shown here is derived from an EMBL/GenBank/DDBJ whole genome shotgun (WGS) entry which is preliminary data.</text>
</comment>
<dbReference type="InterPro" id="IPR004714">
    <property type="entry name" value="Cyt_oxidase_maturation_cbb3"/>
</dbReference>
<dbReference type="PANTHER" id="PTHR41532:SF1">
    <property type="entry name" value="FIXS PROTEIN"/>
    <property type="match status" value="1"/>
</dbReference>
<reference evidence="2 3" key="1">
    <citation type="journal article" date="2021" name="Arch. Microbiol.">
        <title>Harenicola maris gen. nov., sp. nov. isolated from the Sea of Japan shallow sediments.</title>
        <authorList>
            <person name="Romanenko L.A."/>
            <person name="Kurilenko V.V."/>
            <person name="Chernysheva N.Y."/>
            <person name="Tekutyeva L.A."/>
            <person name="Velansky P.V."/>
            <person name="Svetashev V.I."/>
            <person name="Isaeva M.P."/>
        </authorList>
    </citation>
    <scope>NUCLEOTIDE SEQUENCE [LARGE SCALE GENOMIC DNA]</scope>
    <source>
        <strain evidence="2 3">KMM 3653</strain>
    </source>
</reference>
<keyword evidence="1" id="KW-0472">Membrane</keyword>
<dbReference type="EMBL" id="JADQAZ010000002">
    <property type="protein sequence ID" value="MBT0957740.1"/>
    <property type="molecule type" value="Genomic_DNA"/>
</dbReference>
<organism evidence="2 3">
    <name type="scientific">Harenicola maris</name>
    <dbReference type="NCBI Taxonomy" id="2841044"/>
    <lineage>
        <taxon>Bacteria</taxon>
        <taxon>Pseudomonadati</taxon>
        <taxon>Pseudomonadota</taxon>
        <taxon>Alphaproteobacteria</taxon>
        <taxon>Rhodobacterales</taxon>
        <taxon>Paracoccaceae</taxon>
        <taxon>Harenicola</taxon>
    </lineage>
</organism>
<accession>A0AAP2CQ98</accession>
<dbReference type="AlphaFoldDB" id="A0AAP2CQ98"/>
<proteinExistence type="predicted"/>
<dbReference type="Proteomes" id="UP001315686">
    <property type="component" value="Unassembled WGS sequence"/>
</dbReference>